<feature type="compositionally biased region" description="Polar residues" evidence="1">
    <location>
        <begin position="25"/>
        <end position="36"/>
    </location>
</feature>
<protein>
    <submittedName>
        <fullName evidence="2">Uncharacterized protein</fullName>
    </submittedName>
</protein>
<dbReference type="Proteomes" id="UP000245946">
    <property type="component" value="Unassembled WGS sequence"/>
</dbReference>
<feature type="compositionally biased region" description="Basic and acidic residues" evidence="1">
    <location>
        <begin position="79"/>
        <end position="92"/>
    </location>
</feature>
<accession>A0A316ZK80</accession>
<feature type="region of interest" description="Disordered" evidence="1">
    <location>
        <begin position="25"/>
        <end position="137"/>
    </location>
</feature>
<dbReference type="GeneID" id="37271398"/>
<reference evidence="2 3" key="1">
    <citation type="journal article" date="2018" name="Mol. Biol. Evol.">
        <title>Broad Genomic Sampling Reveals a Smut Pathogenic Ancestry of the Fungal Clade Ustilaginomycotina.</title>
        <authorList>
            <person name="Kijpornyongpan T."/>
            <person name="Mondo S.J."/>
            <person name="Barry K."/>
            <person name="Sandor L."/>
            <person name="Lee J."/>
            <person name="Lipzen A."/>
            <person name="Pangilinan J."/>
            <person name="LaButti K."/>
            <person name="Hainaut M."/>
            <person name="Henrissat B."/>
            <person name="Grigoriev I.V."/>
            <person name="Spatafora J.W."/>
            <person name="Aime M.C."/>
        </authorList>
    </citation>
    <scope>NUCLEOTIDE SEQUENCE [LARGE SCALE GENOMIC DNA]</scope>
    <source>
        <strain evidence="2 3">MCA 4186</strain>
    </source>
</reference>
<feature type="compositionally biased region" description="Basic and acidic residues" evidence="1">
    <location>
        <begin position="111"/>
        <end position="121"/>
    </location>
</feature>
<dbReference type="AlphaFoldDB" id="A0A316ZK80"/>
<dbReference type="RefSeq" id="XP_025601064.1">
    <property type="nucleotide sequence ID" value="XM_025743854.1"/>
</dbReference>
<evidence type="ECO:0000313" key="3">
    <source>
        <dbReference type="Proteomes" id="UP000245946"/>
    </source>
</evidence>
<dbReference type="EMBL" id="KZ819284">
    <property type="protein sequence ID" value="PWO00786.1"/>
    <property type="molecule type" value="Genomic_DNA"/>
</dbReference>
<gene>
    <name evidence="2" type="ORF">FA09DRAFT_336189</name>
</gene>
<name>A0A316ZK80_9BASI</name>
<feature type="region of interest" description="Disordered" evidence="1">
    <location>
        <begin position="1"/>
        <end position="20"/>
    </location>
</feature>
<proteinExistence type="predicted"/>
<sequence length="137" mass="14133">MSAEYQGKSDEQIIQENAAALNNKTPYAQSSLSEDSGVNDRGIEGFAGASVTTSGEGRDIIPPSEGGDDRAGRVGTHADNFEGRGGPEESRVDNLAFNTGSYEAPGSAGKSSDDVVPRTEDQALEADQEGTASSYGA</sequence>
<keyword evidence="3" id="KW-1185">Reference proteome</keyword>
<evidence type="ECO:0000313" key="2">
    <source>
        <dbReference type="EMBL" id="PWO00786.1"/>
    </source>
</evidence>
<evidence type="ECO:0000256" key="1">
    <source>
        <dbReference type="SAM" id="MobiDB-lite"/>
    </source>
</evidence>
<dbReference type="OrthoDB" id="3359339at2759"/>
<organism evidence="2 3">
    <name type="scientific">Tilletiopsis washingtonensis</name>
    <dbReference type="NCBI Taxonomy" id="58919"/>
    <lineage>
        <taxon>Eukaryota</taxon>
        <taxon>Fungi</taxon>
        <taxon>Dikarya</taxon>
        <taxon>Basidiomycota</taxon>
        <taxon>Ustilaginomycotina</taxon>
        <taxon>Exobasidiomycetes</taxon>
        <taxon>Entylomatales</taxon>
        <taxon>Entylomatales incertae sedis</taxon>
        <taxon>Tilletiopsis</taxon>
    </lineage>
</organism>